<evidence type="ECO:0000259" key="3">
    <source>
        <dbReference type="Pfam" id="PF13472"/>
    </source>
</evidence>
<dbReference type="InterPro" id="IPR051532">
    <property type="entry name" value="Ester_Hydrolysis_Enzymes"/>
</dbReference>
<keyword evidence="2" id="KW-0472">Membrane</keyword>
<dbReference type="Pfam" id="PF13472">
    <property type="entry name" value="Lipase_GDSL_2"/>
    <property type="match status" value="1"/>
</dbReference>
<evidence type="ECO:0000313" key="5">
    <source>
        <dbReference type="Proteomes" id="UP000577707"/>
    </source>
</evidence>
<gene>
    <name evidence="4" type="ORF">FHS12_004601</name>
</gene>
<dbReference type="EMBL" id="JACHXG010000012">
    <property type="protein sequence ID" value="MBB3091626.1"/>
    <property type="molecule type" value="Genomic_DNA"/>
</dbReference>
<keyword evidence="2" id="KW-0812">Transmembrane</keyword>
<feature type="transmembrane region" description="Helical" evidence="2">
    <location>
        <begin position="12"/>
        <end position="41"/>
    </location>
</feature>
<dbReference type="Gene3D" id="3.40.50.1110">
    <property type="entry name" value="SGNH hydrolase"/>
    <property type="match status" value="1"/>
</dbReference>
<dbReference type="InterPro" id="IPR036514">
    <property type="entry name" value="SGNH_hydro_sf"/>
</dbReference>
<dbReference type="AlphaFoldDB" id="A0A7W5A8K4"/>
<keyword evidence="2" id="KW-1133">Transmembrane helix</keyword>
<keyword evidence="5" id="KW-1185">Reference proteome</keyword>
<dbReference type="CDD" id="cd01836">
    <property type="entry name" value="FeeA_FeeB_like"/>
    <property type="match status" value="1"/>
</dbReference>
<feature type="compositionally biased region" description="Pro residues" evidence="1">
    <location>
        <begin position="285"/>
        <end position="297"/>
    </location>
</feature>
<organism evidence="4 5">
    <name type="scientific">Nocardioides albus</name>
    <dbReference type="NCBI Taxonomy" id="1841"/>
    <lineage>
        <taxon>Bacteria</taxon>
        <taxon>Bacillati</taxon>
        <taxon>Actinomycetota</taxon>
        <taxon>Actinomycetes</taxon>
        <taxon>Propionibacteriales</taxon>
        <taxon>Nocardioidaceae</taxon>
        <taxon>Nocardioides</taxon>
    </lineage>
</organism>
<evidence type="ECO:0000256" key="1">
    <source>
        <dbReference type="SAM" id="MobiDB-lite"/>
    </source>
</evidence>
<dbReference type="RefSeq" id="WP_338089384.1">
    <property type="nucleotide sequence ID" value="NZ_JACHXG010000012.1"/>
</dbReference>
<proteinExistence type="predicted"/>
<dbReference type="PANTHER" id="PTHR30383:SF5">
    <property type="entry name" value="SGNH HYDROLASE-TYPE ESTERASE DOMAIN-CONTAINING PROTEIN"/>
    <property type="match status" value="1"/>
</dbReference>
<comment type="caution">
    <text evidence="4">The sequence shown here is derived from an EMBL/GenBank/DDBJ whole genome shotgun (WGS) entry which is preliminary data.</text>
</comment>
<dbReference type="InterPro" id="IPR013830">
    <property type="entry name" value="SGNH_hydro"/>
</dbReference>
<dbReference type="GO" id="GO:0004622">
    <property type="term" value="F:phosphatidylcholine lysophospholipase activity"/>
    <property type="evidence" value="ECO:0007669"/>
    <property type="project" value="TreeGrafter"/>
</dbReference>
<reference evidence="4 5" key="1">
    <citation type="submission" date="2020-08" db="EMBL/GenBank/DDBJ databases">
        <title>Genomic Encyclopedia of Type Strains, Phase III (KMG-III): the genomes of soil and plant-associated and newly described type strains.</title>
        <authorList>
            <person name="Whitman W."/>
        </authorList>
    </citation>
    <scope>NUCLEOTIDE SEQUENCE [LARGE SCALE GENOMIC DNA]</scope>
    <source>
        <strain evidence="4 5">CECT 3302</strain>
    </source>
</reference>
<evidence type="ECO:0000256" key="2">
    <source>
        <dbReference type="SAM" id="Phobius"/>
    </source>
</evidence>
<dbReference type="PANTHER" id="PTHR30383">
    <property type="entry name" value="THIOESTERASE 1/PROTEASE 1/LYSOPHOSPHOLIPASE L1"/>
    <property type="match status" value="1"/>
</dbReference>
<dbReference type="Proteomes" id="UP000577707">
    <property type="component" value="Unassembled WGS sequence"/>
</dbReference>
<feature type="domain" description="SGNH hydrolase-type esterase" evidence="3">
    <location>
        <begin position="80"/>
        <end position="258"/>
    </location>
</feature>
<accession>A0A7W5A8K4</accession>
<sequence length="306" mass="31690">MSTAKTSEEARWLGMVAATAGVAGAVGVVGAAAGAGFVTLLKRQAAHARDVIGKPLGEEAIDADKVYKKSYGGTPVELLVLGDSIAAGLGAETKGGTLGARLAKGIAKALLRPVRLRTAAVVGAETSMVPAQVESLPKGYRPDVAVVIVGGNDVTHRVPQKDSTRVLGEVIDALRERGAQVVVGTCPDVGAVRPLPQPLRSLGRRIAKQLAEGQRETALARGAHVVSLSEVVGPFFITNPDEMFAIDHFHPSAMGYKRTAKAMLPSVLAALGQVQQVPFGHHLPELPPEATEPPDPDPNTGRVGSS</sequence>
<protein>
    <submittedName>
        <fullName evidence="4">Lysophospholipase L1-like esterase</fullName>
    </submittedName>
</protein>
<name>A0A7W5A8K4_9ACTN</name>
<feature type="region of interest" description="Disordered" evidence="1">
    <location>
        <begin position="280"/>
        <end position="306"/>
    </location>
</feature>
<dbReference type="SUPFAM" id="SSF52266">
    <property type="entry name" value="SGNH hydrolase"/>
    <property type="match status" value="1"/>
</dbReference>
<evidence type="ECO:0000313" key="4">
    <source>
        <dbReference type="EMBL" id="MBB3091626.1"/>
    </source>
</evidence>